<feature type="transmembrane region" description="Helical" evidence="8">
    <location>
        <begin position="74"/>
        <end position="90"/>
    </location>
</feature>
<evidence type="ECO:0000313" key="11">
    <source>
        <dbReference type="Proteomes" id="UP000322080"/>
    </source>
</evidence>
<evidence type="ECO:0000256" key="2">
    <source>
        <dbReference type="ARBA" id="ARBA00007362"/>
    </source>
</evidence>
<organism evidence="10 11">
    <name type="scientific">Maritimibacter fusiformis</name>
    <dbReference type="NCBI Taxonomy" id="2603819"/>
    <lineage>
        <taxon>Bacteria</taxon>
        <taxon>Pseudomonadati</taxon>
        <taxon>Pseudomonadota</taxon>
        <taxon>Alphaproteobacteria</taxon>
        <taxon>Rhodobacterales</taxon>
        <taxon>Roseobacteraceae</taxon>
        <taxon>Maritimibacter</taxon>
    </lineage>
</organism>
<keyword evidence="7 8" id="KW-0472">Membrane</keyword>
<evidence type="ECO:0000256" key="3">
    <source>
        <dbReference type="ARBA" id="ARBA00022448"/>
    </source>
</evidence>
<evidence type="ECO:0000313" key="10">
    <source>
        <dbReference type="EMBL" id="TYB82801.1"/>
    </source>
</evidence>
<keyword evidence="5 8" id="KW-0812">Transmembrane</keyword>
<dbReference type="Pfam" id="PF00892">
    <property type="entry name" value="EamA"/>
    <property type="match status" value="1"/>
</dbReference>
<feature type="transmembrane region" description="Helical" evidence="8">
    <location>
        <begin position="7"/>
        <end position="25"/>
    </location>
</feature>
<dbReference type="InterPro" id="IPR004626">
    <property type="entry name" value="RarD"/>
</dbReference>
<evidence type="ECO:0000256" key="8">
    <source>
        <dbReference type="SAM" id="Phobius"/>
    </source>
</evidence>
<dbReference type="AlphaFoldDB" id="A0A5D0RQF4"/>
<dbReference type="SUPFAM" id="SSF103481">
    <property type="entry name" value="Multidrug resistance efflux transporter EmrE"/>
    <property type="match status" value="2"/>
</dbReference>
<comment type="subcellular location">
    <subcellularLocation>
        <location evidence="1">Cell membrane</location>
        <topology evidence="1">Multi-pass membrane protein</topology>
    </subcellularLocation>
</comment>
<comment type="similarity">
    <text evidence="2">Belongs to the EamA transporter family.</text>
</comment>
<keyword evidence="4" id="KW-1003">Cell membrane</keyword>
<dbReference type="PANTHER" id="PTHR22911:SF137">
    <property type="entry name" value="SOLUTE CARRIER FAMILY 35 MEMBER G2-RELATED"/>
    <property type="match status" value="1"/>
</dbReference>
<feature type="transmembrane region" description="Helical" evidence="8">
    <location>
        <begin position="219"/>
        <end position="237"/>
    </location>
</feature>
<protein>
    <submittedName>
        <fullName evidence="10">EamA family transporter RarD</fullName>
    </submittedName>
</protein>
<sequence>MGEIGKGMVAMAAACTIWGLSPLYWNMVSHVPPLEVLAHRTLWSLVFFGIVLALRGRLHEVFRLIVRTGDAWKVLLAALTISVNWFLFIYSVQIERVVEASLGYYIFPLVSVLFGMVFFRERLDRVRGLAVGLAAVAVAVLTLGLGVAPWISLGLALSFGSYGAIKKGLVAGPVVSVTAEVAVLAPLAIVWLAGVHAYGWPGESAAAVAAFGRDLQDSLVLAGAGVATGLPLILFSYGARRLPLGMTGLLQYLNPSLQFLVAAAIFAEPITRWHWIAFPLIWIAVAMFSLESLRQDRAARRRAMSASMSGTTVI</sequence>
<accession>A0A5D0RQF4</accession>
<reference evidence="10 11" key="1">
    <citation type="submission" date="2019-08" db="EMBL/GenBank/DDBJ databases">
        <title>Identification of a novel species of the genus Boseongicola.</title>
        <authorList>
            <person name="Zhang X.-Q."/>
        </authorList>
    </citation>
    <scope>NUCLEOTIDE SEQUENCE [LARGE SCALE GENOMIC DNA]</scope>
    <source>
        <strain evidence="10 11">HY14</strain>
    </source>
</reference>
<evidence type="ECO:0000256" key="5">
    <source>
        <dbReference type="ARBA" id="ARBA00022692"/>
    </source>
</evidence>
<comment type="caution">
    <text evidence="10">The sequence shown here is derived from an EMBL/GenBank/DDBJ whole genome shotgun (WGS) entry which is preliminary data.</text>
</comment>
<dbReference type="PANTHER" id="PTHR22911">
    <property type="entry name" value="ACYL-MALONYL CONDENSING ENZYME-RELATED"/>
    <property type="match status" value="1"/>
</dbReference>
<evidence type="ECO:0000256" key="4">
    <source>
        <dbReference type="ARBA" id="ARBA00022475"/>
    </source>
</evidence>
<keyword evidence="3" id="KW-0813">Transport</keyword>
<keyword evidence="11" id="KW-1185">Reference proteome</keyword>
<gene>
    <name evidence="10" type="primary">rarD</name>
    <name evidence="10" type="ORF">FVF75_01035</name>
</gene>
<keyword evidence="6 8" id="KW-1133">Transmembrane helix</keyword>
<evidence type="ECO:0000256" key="6">
    <source>
        <dbReference type="ARBA" id="ARBA00022989"/>
    </source>
</evidence>
<dbReference type="NCBIfam" id="TIGR00688">
    <property type="entry name" value="rarD"/>
    <property type="match status" value="1"/>
</dbReference>
<dbReference type="GO" id="GO:0005886">
    <property type="term" value="C:plasma membrane"/>
    <property type="evidence" value="ECO:0007669"/>
    <property type="project" value="UniProtKB-SubCell"/>
</dbReference>
<dbReference type="InterPro" id="IPR000620">
    <property type="entry name" value="EamA_dom"/>
</dbReference>
<name>A0A5D0RQF4_9RHOB</name>
<dbReference type="EMBL" id="VSIY01000003">
    <property type="protein sequence ID" value="TYB82801.1"/>
    <property type="molecule type" value="Genomic_DNA"/>
</dbReference>
<dbReference type="InterPro" id="IPR037185">
    <property type="entry name" value="EmrE-like"/>
</dbReference>
<evidence type="ECO:0000256" key="7">
    <source>
        <dbReference type="ARBA" id="ARBA00023136"/>
    </source>
</evidence>
<feature type="transmembrane region" description="Helical" evidence="8">
    <location>
        <begin position="126"/>
        <end position="143"/>
    </location>
</feature>
<feature type="transmembrane region" description="Helical" evidence="8">
    <location>
        <begin position="37"/>
        <end position="54"/>
    </location>
</feature>
<evidence type="ECO:0000256" key="1">
    <source>
        <dbReference type="ARBA" id="ARBA00004651"/>
    </source>
</evidence>
<feature type="transmembrane region" description="Helical" evidence="8">
    <location>
        <begin position="177"/>
        <end position="199"/>
    </location>
</feature>
<evidence type="ECO:0000259" key="9">
    <source>
        <dbReference type="Pfam" id="PF00892"/>
    </source>
</evidence>
<dbReference type="RefSeq" id="WP_148375892.1">
    <property type="nucleotide sequence ID" value="NZ_VSIY01000003.1"/>
</dbReference>
<dbReference type="Proteomes" id="UP000322080">
    <property type="component" value="Unassembled WGS sequence"/>
</dbReference>
<feature type="transmembrane region" description="Helical" evidence="8">
    <location>
        <begin position="102"/>
        <end position="119"/>
    </location>
</feature>
<proteinExistence type="inferred from homology"/>
<feature type="domain" description="EamA" evidence="9">
    <location>
        <begin position="6"/>
        <end position="142"/>
    </location>
</feature>
<feature type="transmembrane region" description="Helical" evidence="8">
    <location>
        <begin position="273"/>
        <end position="293"/>
    </location>
</feature>